<comment type="caution">
    <text evidence="1">The sequence shown here is derived from an EMBL/GenBank/DDBJ whole genome shotgun (WGS) entry which is preliminary data.</text>
</comment>
<dbReference type="EMBL" id="JAKGTH010000007">
    <property type="protein sequence ID" value="MCF4101161.1"/>
    <property type="molecule type" value="Genomic_DNA"/>
</dbReference>
<evidence type="ECO:0000313" key="2">
    <source>
        <dbReference type="Proteomes" id="UP001179363"/>
    </source>
</evidence>
<accession>A0ABS9EI81</accession>
<gene>
    <name evidence="1" type="ORF">L1I30_05750</name>
</gene>
<name>A0ABS9EI81_9FLAO</name>
<dbReference type="RefSeq" id="WP_236133311.1">
    <property type="nucleotide sequence ID" value="NZ_JAKGTH010000007.1"/>
</dbReference>
<proteinExistence type="predicted"/>
<protein>
    <submittedName>
        <fullName evidence="1">Uncharacterized protein</fullName>
    </submittedName>
</protein>
<keyword evidence="2" id="KW-1185">Reference proteome</keyword>
<dbReference type="Proteomes" id="UP001179363">
    <property type="component" value="Unassembled WGS sequence"/>
</dbReference>
<reference evidence="1" key="1">
    <citation type="submission" date="2022-01" db="EMBL/GenBank/DDBJ databases">
        <title>Gillisia lutea sp. nov., isolated from marine plastic residues from the Malvarosa beach (Valencia, Spain).</title>
        <authorList>
            <person name="Vidal-Verdu A."/>
            <person name="Molina-Menor E."/>
            <person name="Satari L."/>
            <person name="Pascual J."/>
            <person name="Pereto J."/>
            <person name="Porcar M."/>
        </authorList>
    </citation>
    <scope>NUCLEOTIDE SEQUENCE</scope>
    <source>
        <strain evidence="1">M10.2A</strain>
    </source>
</reference>
<evidence type="ECO:0000313" key="1">
    <source>
        <dbReference type="EMBL" id="MCF4101161.1"/>
    </source>
</evidence>
<sequence length="384" mass="44987">MRKKIFLGVLIAILLLPLWMWLAWLLTPNTKMVAAIVDKTAITREGQEHISLNWILNHERYSKTSNKPYQISEDYFGFHPLEDEKFKLKGLERFSSPQLNQLSEDADMVYFTDTYGIYNNEWYLKGKEQKYGMLYGGLSDRDLELLSLMKQKNKLIITEFNTIGSPTNIQNRKRFEEMFGLEWSGWTARYFDNFDLDVNKELPAWLIESYKNAHDGKWPFKKAGIAFVHISGQVVILEDETHLDNPMPFIHSTSYGQENLGLPTQIKYPFWFDIMVLDRTINNEVASYKISTNKNGVEELKKNGIPTEFPAVTKNKGDKYKFYYFSGDFCDNPIGITSSYFKGISFFKGFFYNEDNPIERASFFWKFYRPMLTNILENYSNGEK</sequence>
<organism evidence="1 2">
    <name type="scientific">Gillisia lutea</name>
    <dbReference type="NCBI Taxonomy" id="2909668"/>
    <lineage>
        <taxon>Bacteria</taxon>
        <taxon>Pseudomonadati</taxon>
        <taxon>Bacteroidota</taxon>
        <taxon>Flavobacteriia</taxon>
        <taxon>Flavobacteriales</taxon>
        <taxon>Flavobacteriaceae</taxon>
        <taxon>Gillisia</taxon>
    </lineage>
</organism>